<dbReference type="GO" id="GO:0002100">
    <property type="term" value="P:tRNA wobble adenosine to inosine editing"/>
    <property type="evidence" value="ECO:0007669"/>
    <property type="project" value="TreeGrafter"/>
</dbReference>
<gene>
    <name evidence="2" type="ORF">WJX81_004507</name>
</gene>
<dbReference type="EMBL" id="JALJOU010000002">
    <property type="protein sequence ID" value="KAK9845862.1"/>
    <property type="molecule type" value="Genomic_DNA"/>
</dbReference>
<dbReference type="PANTHER" id="PTHR11079">
    <property type="entry name" value="CYTOSINE DEAMINASE FAMILY MEMBER"/>
    <property type="match status" value="1"/>
</dbReference>
<dbReference type="GO" id="GO:0008251">
    <property type="term" value="F:tRNA-specific adenosine deaminase activity"/>
    <property type="evidence" value="ECO:0007669"/>
    <property type="project" value="TreeGrafter"/>
</dbReference>
<dbReference type="InterPro" id="IPR002125">
    <property type="entry name" value="CMP_dCMP_dom"/>
</dbReference>
<evidence type="ECO:0000259" key="1">
    <source>
        <dbReference type="PROSITE" id="PS51747"/>
    </source>
</evidence>
<comment type="caution">
    <text evidence="2">The sequence shown here is derived from an EMBL/GenBank/DDBJ whole genome shotgun (WGS) entry which is preliminary data.</text>
</comment>
<dbReference type="AlphaFoldDB" id="A0AAW1SJ60"/>
<dbReference type="Proteomes" id="UP001445335">
    <property type="component" value="Unassembled WGS sequence"/>
</dbReference>
<dbReference type="SUPFAM" id="SSF53927">
    <property type="entry name" value="Cytidine deaminase-like"/>
    <property type="match status" value="1"/>
</dbReference>
<dbReference type="PROSITE" id="PS51747">
    <property type="entry name" value="CYT_DCMP_DEAMINASES_2"/>
    <property type="match status" value="1"/>
</dbReference>
<evidence type="ECO:0000313" key="3">
    <source>
        <dbReference type="Proteomes" id="UP001445335"/>
    </source>
</evidence>
<dbReference type="PANTHER" id="PTHR11079:SF179">
    <property type="entry name" value="TRNA(ADENINE(34)) DEAMINASE, CHLOROPLASTIC"/>
    <property type="match status" value="1"/>
</dbReference>
<dbReference type="CDD" id="cd01285">
    <property type="entry name" value="nucleoside_deaminase"/>
    <property type="match status" value="1"/>
</dbReference>
<dbReference type="GO" id="GO:0009507">
    <property type="term" value="C:chloroplast"/>
    <property type="evidence" value="ECO:0007669"/>
    <property type="project" value="TreeGrafter"/>
</dbReference>
<keyword evidence="3" id="KW-1185">Reference proteome</keyword>
<name>A0AAW1SJ60_9CHLO</name>
<organism evidence="2 3">
    <name type="scientific">Elliptochloris bilobata</name>
    <dbReference type="NCBI Taxonomy" id="381761"/>
    <lineage>
        <taxon>Eukaryota</taxon>
        <taxon>Viridiplantae</taxon>
        <taxon>Chlorophyta</taxon>
        <taxon>core chlorophytes</taxon>
        <taxon>Trebouxiophyceae</taxon>
        <taxon>Trebouxiophyceae incertae sedis</taxon>
        <taxon>Elliptochloris clade</taxon>
        <taxon>Elliptochloris</taxon>
    </lineage>
</organism>
<reference evidence="2 3" key="1">
    <citation type="journal article" date="2024" name="Nat. Commun.">
        <title>Phylogenomics reveals the evolutionary origins of lichenization in chlorophyte algae.</title>
        <authorList>
            <person name="Puginier C."/>
            <person name="Libourel C."/>
            <person name="Otte J."/>
            <person name="Skaloud P."/>
            <person name="Haon M."/>
            <person name="Grisel S."/>
            <person name="Petersen M."/>
            <person name="Berrin J.G."/>
            <person name="Delaux P.M."/>
            <person name="Dal Grande F."/>
            <person name="Keller J."/>
        </authorList>
    </citation>
    <scope>NUCLEOTIDE SEQUENCE [LARGE SCALE GENOMIC DNA]</scope>
    <source>
        <strain evidence="2 3">SAG 245.80</strain>
    </source>
</reference>
<feature type="domain" description="CMP/dCMP-type deaminase" evidence="1">
    <location>
        <begin position="1"/>
        <end position="87"/>
    </location>
</feature>
<sequence>MATALDEARQAAAEGEVPVGAALVADGVVVARAHNRVEASGDPTAHAELLVIQQAARQLGGWRLSDATLYVTLEPCAMTVTGNTTQL</sequence>
<proteinExistence type="predicted"/>
<dbReference type="InterPro" id="IPR016193">
    <property type="entry name" value="Cytidine_deaminase-like"/>
</dbReference>
<protein>
    <recommendedName>
        <fullName evidence="1">CMP/dCMP-type deaminase domain-containing protein</fullName>
    </recommendedName>
</protein>
<dbReference type="Gene3D" id="3.40.140.10">
    <property type="entry name" value="Cytidine Deaminase, domain 2"/>
    <property type="match status" value="1"/>
</dbReference>
<accession>A0AAW1SJ60</accession>
<dbReference type="Pfam" id="PF00383">
    <property type="entry name" value="dCMP_cyt_deam_1"/>
    <property type="match status" value="1"/>
</dbReference>
<evidence type="ECO:0000313" key="2">
    <source>
        <dbReference type="EMBL" id="KAK9845862.1"/>
    </source>
</evidence>